<feature type="transmembrane region" description="Helical" evidence="1">
    <location>
        <begin position="255"/>
        <end position="272"/>
    </location>
</feature>
<keyword evidence="3" id="KW-1185">Reference proteome</keyword>
<proteinExistence type="predicted"/>
<evidence type="ECO:0000256" key="1">
    <source>
        <dbReference type="SAM" id="Phobius"/>
    </source>
</evidence>
<feature type="transmembrane region" description="Helical" evidence="1">
    <location>
        <begin position="108"/>
        <end position="128"/>
    </location>
</feature>
<evidence type="ECO:0000313" key="3">
    <source>
        <dbReference type="Proteomes" id="UP000232615"/>
    </source>
</evidence>
<dbReference type="Proteomes" id="UP000232615">
    <property type="component" value="Segment"/>
</dbReference>
<feature type="transmembrane region" description="Helical" evidence="1">
    <location>
        <begin position="63"/>
        <end position="96"/>
    </location>
</feature>
<feature type="transmembrane region" description="Helical" evidence="1">
    <location>
        <begin position="169"/>
        <end position="186"/>
    </location>
</feature>
<keyword evidence="1" id="KW-0812">Transmembrane</keyword>
<sequence length="273" mass="30753">MLRGFARQVKRHSFSDFTKTAECGIWKVLGPVKLEPANLTSLFGLVLRTSQRKITNTDKRMTVAVPVLMFLHIVMCFSLESSLSAWALSIAFVVLLWARDQLYDRWNASFLLCFSTIQLVEAGLWYNLGSEASNGALTKTILPLLLLQPLVQNYMGWKATGSPILKNTTIMYLGLFILGLSHISGKRTMTVIGEKKHLVWETKEGDGLMPSWMAPLYLFGLFFPLLWQKEKGIPLIATGVATALYSWMQTNGKEFSSYWCFTSVIYGVIAYVL</sequence>
<gene>
    <name evidence="2" type="ORF">TNS_ORF258</name>
</gene>
<protein>
    <submittedName>
        <fullName evidence="2">Putative membrane protein</fullName>
    </submittedName>
</protein>
<keyword evidence="1" id="KW-0472">Membrane</keyword>
<evidence type="ECO:0000313" key="2">
    <source>
        <dbReference type="EMBL" id="AHC54976.1"/>
    </source>
</evidence>
<dbReference type="EMBL" id="KF483846">
    <property type="protein sequence ID" value="AHC54976.1"/>
    <property type="molecule type" value="Genomic_DNA"/>
</dbReference>
<organism evidence="2 3">
    <name type="scientific">Tunisvirus fontaine2</name>
    <dbReference type="NCBI Taxonomy" id="1421067"/>
    <lineage>
        <taxon>Viruses</taxon>
        <taxon>Varidnaviria</taxon>
        <taxon>Bamfordvirae</taxon>
        <taxon>Nucleocytoviricota</taxon>
        <taxon>Megaviricetes</taxon>
        <taxon>Pimascovirales</taxon>
        <taxon>Pimascovirales incertae sedis</taxon>
        <taxon>Marseilleviridae</taxon>
        <taxon>Losannavirus</taxon>
        <taxon>Losannavirus tunisense</taxon>
    </lineage>
</organism>
<reference evidence="2 3" key="1">
    <citation type="journal article" date="2014" name="Arch. Virol.">
        <title>Complete genome sequence of Tunisvirus, a new member of the proposed family Marseilleviridae.</title>
        <authorList>
            <person name="Aherfi S."/>
            <person name="Boughalmi M."/>
            <person name="Pagnier I."/>
            <person name="Fournous G."/>
            <person name="La Scola B."/>
            <person name="Raoult D."/>
            <person name="Colson P."/>
        </authorList>
    </citation>
    <scope>NUCLEOTIDE SEQUENCE [LARGE SCALE GENOMIC DNA]</scope>
    <source>
        <strain evidence="2 3">U484</strain>
    </source>
</reference>
<name>V9SF81_9VIRU</name>
<feature type="transmembrane region" description="Helical" evidence="1">
    <location>
        <begin position="207"/>
        <end position="226"/>
    </location>
</feature>
<keyword evidence="1" id="KW-1133">Transmembrane helix</keyword>
<accession>V9SF81</accession>